<dbReference type="GO" id="GO:0003700">
    <property type="term" value="F:DNA-binding transcription factor activity"/>
    <property type="evidence" value="ECO:0007669"/>
    <property type="project" value="InterPro"/>
</dbReference>
<feature type="region of interest" description="Disordered" evidence="5">
    <location>
        <begin position="1"/>
        <end position="38"/>
    </location>
</feature>
<keyword evidence="8" id="KW-1185">Reference proteome</keyword>
<evidence type="ECO:0000313" key="8">
    <source>
        <dbReference type="Proteomes" id="UP001279734"/>
    </source>
</evidence>
<organism evidence="7 8">
    <name type="scientific">Nepenthes gracilis</name>
    <name type="common">Slender pitcher plant</name>
    <dbReference type="NCBI Taxonomy" id="150966"/>
    <lineage>
        <taxon>Eukaryota</taxon>
        <taxon>Viridiplantae</taxon>
        <taxon>Streptophyta</taxon>
        <taxon>Embryophyta</taxon>
        <taxon>Tracheophyta</taxon>
        <taxon>Spermatophyta</taxon>
        <taxon>Magnoliopsida</taxon>
        <taxon>eudicotyledons</taxon>
        <taxon>Gunneridae</taxon>
        <taxon>Pentapetalae</taxon>
        <taxon>Caryophyllales</taxon>
        <taxon>Nepenthaceae</taxon>
        <taxon>Nepenthes</taxon>
    </lineage>
</organism>
<name>A0AAD3SR96_NEPGR</name>
<dbReference type="AlphaFoldDB" id="A0AAD3SR96"/>
<dbReference type="Pfam" id="PF02042">
    <property type="entry name" value="RWP-RK"/>
    <property type="match status" value="1"/>
</dbReference>
<gene>
    <name evidence="7" type="ORF">Nepgr_017346</name>
</gene>
<evidence type="ECO:0000256" key="3">
    <source>
        <dbReference type="ARBA" id="ARBA00023163"/>
    </source>
</evidence>
<feature type="domain" description="RWP-RK" evidence="6">
    <location>
        <begin position="29"/>
        <end position="113"/>
    </location>
</feature>
<comment type="caution">
    <text evidence="7">The sequence shown here is derived from an EMBL/GenBank/DDBJ whole genome shotgun (WGS) entry which is preliminary data.</text>
</comment>
<dbReference type="PANTHER" id="PTHR32002">
    <property type="entry name" value="PROTEIN NLP8"/>
    <property type="match status" value="1"/>
</dbReference>
<dbReference type="GO" id="GO:0003677">
    <property type="term" value="F:DNA binding"/>
    <property type="evidence" value="ECO:0007669"/>
    <property type="project" value="UniProtKB-KW"/>
</dbReference>
<feature type="region of interest" description="Disordered" evidence="5">
    <location>
        <begin position="94"/>
        <end position="114"/>
    </location>
</feature>
<evidence type="ECO:0000313" key="7">
    <source>
        <dbReference type="EMBL" id="GMH15505.1"/>
    </source>
</evidence>
<dbReference type="InterPro" id="IPR003035">
    <property type="entry name" value="RWP-RK_dom"/>
</dbReference>
<evidence type="ECO:0000256" key="5">
    <source>
        <dbReference type="SAM" id="MobiDB-lite"/>
    </source>
</evidence>
<evidence type="ECO:0000256" key="1">
    <source>
        <dbReference type="ARBA" id="ARBA00023015"/>
    </source>
</evidence>
<proteinExistence type="predicted"/>
<dbReference type="Proteomes" id="UP001279734">
    <property type="component" value="Unassembled WGS sequence"/>
</dbReference>
<keyword evidence="1" id="KW-0805">Transcription regulation</keyword>
<keyword evidence="4" id="KW-0539">Nucleus</keyword>
<evidence type="ECO:0000259" key="6">
    <source>
        <dbReference type="PROSITE" id="PS51519"/>
    </source>
</evidence>
<keyword evidence="3" id="KW-0804">Transcription</keyword>
<evidence type="ECO:0000256" key="4">
    <source>
        <dbReference type="ARBA" id="ARBA00023242"/>
    </source>
</evidence>
<protein>
    <recommendedName>
        <fullName evidence="6">RWP-RK domain-containing protein</fullName>
    </recommendedName>
</protein>
<dbReference type="PROSITE" id="PS51519">
    <property type="entry name" value="RWP_RK"/>
    <property type="match status" value="1"/>
</dbReference>
<dbReference type="PANTHER" id="PTHR32002:SF35">
    <property type="entry name" value="PROTEIN NLP6"/>
    <property type="match status" value="1"/>
</dbReference>
<sequence length="114" mass="12757">MEDIDVVKDRGNVGDVEGSHDAKFSSGNQQTKKMSKRKCGKAEKQISLEILQQYFAGSLKDAATSLGVCPTTMKRICRQHEISRWPSCKVNKVNRSLSKLQRPRKTPSGLPRQP</sequence>
<keyword evidence="2" id="KW-0238">DNA-binding</keyword>
<dbReference type="InterPro" id="IPR045012">
    <property type="entry name" value="NLP"/>
</dbReference>
<feature type="compositionally biased region" description="Basic and acidic residues" evidence="5">
    <location>
        <begin position="1"/>
        <end position="23"/>
    </location>
</feature>
<reference evidence="7" key="1">
    <citation type="submission" date="2023-05" db="EMBL/GenBank/DDBJ databases">
        <title>Nepenthes gracilis genome sequencing.</title>
        <authorList>
            <person name="Fukushima K."/>
        </authorList>
    </citation>
    <scope>NUCLEOTIDE SEQUENCE</scope>
    <source>
        <strain evidence="7">SING2019-196</strain>
    </source>
</reference>
<accession>A0AAD3SR96</accession>
<dbReference type="EMBL" id="BSYO01000015">
    <property type="protein sequence ID" value="GMH15505.1"/>
    <property type="molecule type" value="Genomic_DNA"/>
</dbReference>
<evidence type="ECO:0000256" key="2">
    <source>
        <dbReference type="ARBA" id="ARBA00023125"/>
    </source>
</evidence>